<accession>A0AB39BPF1</accession>
<organism evidence="1">
    <name type="scientific">Alkalihalophilus sp. As8PL</name>
    <dbReference type="NCBI Taxonomy" id="3237103"/>
    <lineage>
        <taxon>Bacteria</taxon>
        <taxon>Bacillati</taxon>
        <taxon>Bacillota</taxon>
        <taxon>Bacilli</taxon>
        <taxon>Bacillales</taxon>
        <taxon>Bacillaceae</taxon>
        <taxon>Alkalihalophilus</taxon>
    </lineage>
</organism>
<dbReference type="InterPro" id="IPR026988">
    <property type="entry name" value="YaaC-like"/>
</dbReference>
<reference evidence="1" key="1">
    <citation type="submission" date="2024-07" db="EMBL/GenBank/DDBJ databases">
        <title>Identification and characteristics of an arsenic-resistant bacterial isolate, which belongs to a novel species.</title>
        <authorList>
            <person name="Juszczyk A."/>
            <person name="Kowalczyk A."/>
            <person name="Was K."/>
            <person name="Kosowicz W."/>
            <person name="Budzyn A."/>
            <person name="Latowski D."/>
        </authorList>
    </citation>
    <scope>NUCLEOTIDE SEQUENCE</scope>
    <source>
        <strain evidence="1">As8PL</strain>
    </source>
</reference>
<dbReference type="RefSeq" id="WP_368502924.1">
    <property type="nucleotide sequence ID" value="NZ_CP162551.1"/>
</dbReference>
<name>A0AB39BPF1_9BACI</name>
<proteinExistence type="predicted"/>
<sequence>MTYPTKKLVPFYSAAYTRSYLTKSYESINIDQAKTKSFHTCYSFIYHLKHGNLYIDQAKKAPMDLKPMLLFYGLVQFLKAIILTKDPTYPENSQVLAHGVTTRKRKKSGFIFLDDEVKIQKNGLFTHALAKMFHMKHLANDKFKMRHLLQQLPEMESLFIQFNQQPFLFKGTFHNQSIQYDSSILDSYHMTVNRFEQFIKYKEQPWSKKGVTITEGRQLITIPYSKKPSPSSGFPFTFDNQGHPYLFRSREGYLGMPELLVHYLLLYNLSMICRYETEWWGELIHTFDGNDLPFITQYIDFTTSRISALVVDTLLPDRTK</sequence>
<dbReference type="Pfam" id="PF14175">
    <property type="entry name" value="YaaC"/>
    <property type="match status" value="1"/>
</dbReference>
<protein>
    <submittedName>
        <fullName evidence="1">YaaC family protein</fullName>
    </submittedName>
</protein>
<dbReference type="EMBL" id="CP162551">
    <property type="protein sequence ID" value="XDI35333.1"/>
    <property type="molecule type" value="Genomic_DNA"/>
</dbReference>
<dbReference type="AlphaFoldDB" id="A0AB39BPF1"/>
<gene>
    <name evidence="1" type="ORF">AB3N04_11395</name>
</gene>
<evidence type="ECO:0000313" key="1">
    <source>
        <dbReference type="EMBL" id="XDI35333.1"/>
    </source>
</evidence>